<dbReference type="AlphaFoldDB" id="A0A2A9NBA5"/>
<gene>
    <name evidence="1" type="ORF">AMATHDRAFT_6820</name>
</gene>
<reference evidence="1 2" key="1">
    <citation type="submission" date="2014-02" db="EMBL/GenBank/DDBJ databases">
        <title>Transposable element dynamics among asymbiotic and ectomycorrhizal Amanita fungi.</title>
        <authorList>
            <consortium name="DOE Joint Genome Institute"/>
            <person name="Hess J."/>
            <person name="Skrede I."/>
            <person name="Wolfe B."/>
            <person name="LaButti K."/>
            <person name="Ohm R.A."/>
            <person name="Grigoriev I.V."/>
            <person name="Pringle A."/>
        </authorList>
    </citation>
    <scope>NUCLEOTIDE SEQUENCE [LARGE SCALE GENOMIC DNA]</scope>
    <source>
        <strain evidence="1 2">SKay4041</strain>
    </source>
</reference>
<sequence>MRYTTIAVTCLALGRAALAIPIGTSSAVIVLPRSIQLRQGPEVVPGGLSVQAAVEKAKQAAEAA</sequence>
<evidence type="ECO:0000313" key="2">
    <source>
        <dbReference type="Proteomes" id="UP000242287"/>
    </source>
</evidence>
<evidence type="ECO:0000313" key="1">
    <source>
        <dbReference type="EMBL" id="PFH47338.1"/>
    </source>
</evidence>
<protein>
    <submittedName>
        <fullName evidence="1">Uncharacterized protein</fullName>
    </submittedName>
</protein>
<name>A0A2A9NBA5_9AGAR</name>
<accession>A0A2A9NBA5</accession>
<proteinExistence type="predicted"/>
<dbReference type="Proteomes" id="UP000242287">
    <property type="component" value="Unassembled WGS sequence"/>
</dbReference>
<dbReference type="EMBL" id="KZ302116">
    <property type="protein sequence ID" value="PFH47338.1"/>
    <property type="molecule type" value="Genomic_DNA"/>
</dbReference>
<keyword evidence="2" id="KW-1185">Reference proteome</keyword>
<organism evidence="1 2">
    <name type="scientific">Amanita thiersii Skay4041</name>
    <dbReference type="NCBI Taxonomy" id="703135"/>
    <lineage>
        <taxon>Eukaryota</taxon>
        <taxon>Fungi</taxon>
        <taxon>Dikarya</taxon>
        <taxon>Basidiomycota</taxon>
        <taxon>Agaricomycotina</taxon>
        <taxon>Agaricomycetes</taxon>
        <taxon>Agaricomycetidae</taxon>
        <taxon>Agaricales</taxon>
        <taxon>Pluteineae</taxon>
        <taxon>Amanitaceae</taxon>
        <taxon>Amanita</taxon>
    </lineage>
</organism>